<dbReference type="SUPFAM" id="SSF57756">
    <property type="entry name" value="Retrovirus zinc finger-like domains"/>
    <property type="match status" value="1"/>
</dbReference>
<comment type="caution">
    <text evidence="4">The sequence shown here is derived from an EMBL/GenBank/DDBJ whole genome shotgun (WGS) entry which is preliminary data.</text>
</comment>
<keyword evidence="1" id="KW-0862">Zinc</keyword>
<keyword evidence="1" id="KW-0863">Zinc-finger</keyword>
<dbReference type="EMBL" id="BKCJ010006070">
    <property type="protein sequence ID" value="GEU70199.1"/>
    <property type="molecule type" value="Genomic_DNA"/>
</dbReference>
<keyword evidence="1" id="KW-0479">Metal-binding</keyword>
<feature type="compositionally biased region" description="Basic and acidic residues" evidence="2">
    <location>
        <begin position="55"/>
        <end position="69"/>
    </location>
</feature>
<feature type="region of interest" description="Disordered" evidence="2">
    <location>
        <begin position="1"/>
        <end position="20"/>
    </location>
</feature>
<accession>A0A6L2M9S4</accession>
<evidence type="ECO:0000313" key="4">
    <source>
        <dbReference type="EMBL" id="GEU70199.1"/>
    </source>
</evidence>
<feature type="domain" description="CCHC-type" evidence="3">
    <location>
        <begin position="117"/>
        <end position="132"/>
    </location>
</feature>
<dbReference type="SMART" id="SM00343">
    <property type="entry name" value="ZnF_C2HC"/>
    <property type="match status" value="1"/>
</dbReference>
<evidence type="ECO:0000256" key="1">
    <source>
        <dbReference type="PROSITE-ProRule" id="PRU00047"/>
    </source>
</evidence>
<sequence>MSIANQQTFMESGVENRPPTLEKGSYVSWASRLLRFLDNKQGEGKLMRNSIDNSPYKRKEITDPNDDTNKILEPINKLSQQNQNKYYADIKSIDDYKQNVQRGPRIASTLRKTKVQCYNCNKKGHYARECPNPRVSDVKYFREPMLLATKDEARVHLDEKENDFMLNNAYRDNTLEELNAAVIMKARIQPTDDDL</sequence>
<evidence type="ECO:0000256" key="2">
    <source>
        <dbReference type="SAM" id="MobiDB-lite"/>
    </source>
</evidence>
<dbReference type="InterPro" id="IPR001878">
    <property type="entry name" value="Znf_CCHC"/>
</dbReference>
<reference evidence="4" key="1">
    <citation type="journal article" date="2019" name="Sci. Rep.">
        <title>Draft genome of Tanacetum cinerariifolium, the natural source of mosquito coil.</title>
        <authorList>
            <person name="Yamashiro T."/>
            <person name="Shiraishi A."/>
            <person name="Satake H."/>
            <person name="Nakayama K."/>
        </authorList>
    </citation>
    <scope>NUCLEOTIDE SEQUENCE</scope>
</reference>
<gene>
    <name evidence="4" type="ORF">Tci_042177</name>
</gene>
<organism evidence="4">
    <name type="scientific">Tanacetum cinerariifolium</name>
    <name type="common">Dalmatian daisy</name>
    <name type="synonym">Chrysanthemum cinerariifolium</name>
    <dbReference type="NCBI Taxonomy" id="118510"/>
    <lineage>
        <taxon>Eukaryota</taxon>
        <taxon>Viridiplantae</taxon>
        <taxon>Streptophyta</taxon>
        <taxon>Embryophyta</taxon>
        <taxon>Tracheophyta</taxon>
        <taxon>Spermatophyta</taxon>
        <taxon>Magnoliopsida</taxon>
        <taxon>eudicotyledons</taxon>
        <taxon>Gunneridae</taxon>
        <taxon>Pentapetalae</taxon>
        <taxon>asterids</taxon>
        <taxon>campanulids</taxon>
        <taxon>Asterales</taxon>
        <taxon>Asteraceae</taxon>
        <taxon>Asteroideae</taxon>
        <taxon>Anthemideae</taxon>
        <taxon>Anthemidinae</taxon>
        <taxon>Tanacetum</taxon>
    </lineage>
</organism>
<dbReference type="AlphaFoldDB" id="A0A6L2M9S4"/>
<dbReference type="Pfam" id="PF00098">
    <property type="entry name" value="zf-CCHC"/>
    <property type="match status" value="1"/>
</dbReference>
<evidence type="ECO:0000259" key="3">
    <source>
        <dbReference type="PROSITE" id="PS50158"/>
    </source>
</evidence>
<dbReference type="Gene3D" id="4.10.60.10">
    <property type="entry name" value="Zinc finger, CCHC-type"/>
    <property type="match status" value="1"/>
</dbReference>
<protein>
    <recommendedName>
        <fullName evidence="3">CCHC-type domain-containing protein</fullName>
    </recommendedName>
</protein>
<proteinExistence type="predicted"/>
<name>A0A6L2M9S4_TANCI</name>
<dbReference type="GO" id="GO:0003676">
    <property type="term" value="F:nucleic acid binding"/>
    <property type="evidence" value="ECO:0007669"/>
    <property type="project" value="InterPro"/>
</dbReference>
<feature type="compositionally biased region" description="Polar residues" evidence="2">
    <location>
        <begin position="1"/>
        <end position="10"/>
    </location>
</feature>
<dbReference type="InterPro" id="IPR036875">
    <property type="entry name" value="Znf_CCHC_sf"/>
</dbReference>
<dbReference type="PROSITE" id="PS50158">
    <property type="entry name" value="ZF_CCHC"/>
    <property type="match status" value="1"/>
</dbReference>
<dbReference type="GO" id="GO:0008270">
    <property type="term" value="F:zinc ion binding"/>
    <property type="evidence" value="ECO:0007669"/>
    <property type="project" value="UniProtKB-KW"/>
</dbReference>
<feature type="region of interest" description="Disordered" evidence="2">
    <location>
        <begin position="45"/>
        <end position="69"/>
    </location>
</feature>